<sequence length="166" mass="18362">MPAKQTVIDINEQQFKSILEKVEARLPPKPKQGMTLREAISKFKPTITKALKRGYTYEEVAAILTEEGISIKAATLKQYLAESKAKKRPNETALTNLDKSSTPPAEESAASDIKPDNESETDSRQEAQTDIKSEVKSDKKQDTKTTAKPKAVVRGKFADIPSNDEL</sequence>
<feature type="compositionally biased region" description="Low complexity" evidence="1">
    <location>
        <begin position="100"/>
        <end position="111"/>
    </location>
</feature>
<gene>
    <name evidence="2" type="ORF">UH38_23290</name>
</gene>
<comment type="caution">
    <text evidence="2">The sequence shown here is derived from an EMBL/GenBank/DDBJ whole genome shotgun (WGS) entry which is preliminary data.</text>
</comment>
<dbReference type="EMBL" id="JYON01000040">
    <property type="protein sequence ID" value="KJH69535.1"/>
    <property type="molecule type" value="Genomic_DNA"/>
</dbReference>
<reference evidence="2 3" key="1">
    <citation type="submission" date="2015-02" db="EMBL/GenBank/DDBJ databases">
        <title>Draft genome of a novel marine cyanobacterium (Chroococcales) isolated from South Atlantic Ocean.</title>
        <authorList>
            <person name="Rigonato J."/>
            <person name="Alvarenga D.O."/>
            <person name="Branco L.H."/>
            <person name="Varani A.M."/>
            <person name="Brandini F.P."/>
            <person name="Fiore M.F."/>
        </authorList>
    </citation>
    <scope>NUCLEOTIDE SEQUENCE [LARGE SCALE GENOMIC DNA]</scope>
    <source>
        <strain evidence="2 3">CENA595</strain>
    </source>
</reference>
<feature type="region of interest" description="Disordered" evidence="1">
    <location>
        <begin position="83"/>
        <end position="166"/>
    </location>
</feature>
<evidence type="ECO:0000256" key="1">
    <source>
        <dbReference type="SAM" id="MobiDB-lite"/>
    </source>
</evidence>
<protein>
    <recommendedName>
        <fullName evidence="4">Mobilization protein MobC</fullName>
    </recommendedName>
</protein>
<dbReference type="Proteomes" id="UP000032452">
    <property type="component" value="Unassembled WGS sequence"/>
</dbReference>
<keyword evidence="3" id="KW-1185">Reference proteome</keyword>
<evidence type="ECO:0008006" key="4">
    <source>
        <dbReference type="Google" id="ProtNLM"/>
    </source>
</evidence>
<dbReference type="RefSeq" id="WP_045057102.1">
    <property type="nucleotide sequence ID" value="NZ_CAWMDP010000047.1"/>
</dbReference>
<evidence type="ECO:0000313" key="3">
    <source>
        <dbReference type="Proteomes" id="UP000032452"/>
    </source>
</evidence>
<evidence type="ECO:0000313" key="2">
    <source>
        <dbReference type="EMBL" id="KJH69535.1"/>
    </source>
</evidence>
<dbReference type="OrthoDB" id="531951at2"/>
<proteinExistence type="predicted"/>
<organism evidence="2 3">
    <name type="scientific">Aliterella atlantica CENA595</name>
    <dbReference type="NCBI Taxonomy" id="1618023"/>
    <lineage>
        <taxon>Bacteria</taxon>
        <taxon>Bacillati</taxon>
        <taxon>Cyanobacteriota</taxon>
        <taxon>Cyanophyceae</taxon>
        <taxon>Chroococcidiopsidales</taxon>
        <taxon>Aliterellaceae</taxon>
        <taxon>Aliterella</taxon>
    </lineage>
</organism>
<accession>A0A0D8ZLC0</accession>
<feature type="compositionally biased region" description="Basic and acidic residues" evidence="1">
    <location>
        <begin position="113"/>
        <end position="145"/>
    </location>
</feature>
<name>A0A0D8ZLC0_9CYAN</name>
<dbReference type="AlphaFoldDB" id="A0A0D8ZLC0"/>